<protein>
    <submittedName>
        <fullName evidence="2">Uncharacterized protein</fullName>
    </submittedName>
</protein>
<keyword evidence="1" id="KW-0472">Membrane</keyword>
<name>A0A382IQG1_9ZZZZ</name>
<feature type="non-terminal residue" evidence="2">
    <location>
        <position position="273"/>
    </location>
</feature>
<accession>A0A382IQG1</accession>
<evidence type="ECO:0000313" key="2">
    <source>
        <dbReference type="EMBL" id="SVC02054.1"/>
    </source>
</evidence>
<dbReference type="EMBL" id="UINC01069007">
    <property type="protein sequence ID" value="SVC02054.1"/>
    <property type="molecule type" value="Genomic_DNA"/>
</dbReference>
<organism evidence="2">
    <name type="scientific">marine metagenome</name>
    <dbReference type="NCBI Taxonomy" id="408172"/>
    <lineage>
        <taxon>unclassified sequences</taxon>
        <taxon>metagenomes</taxon>
        <taxon>ecological metagenomes</taxon>
    </lineage>
</organism>
<feature type="transmembrane region" description="Helical" evidence="1">
    <location>
        <begin position="20"/>
        <end position="42"/>
    </location>
</feature>
<keyword evidence="1" id="KW-0812">Transmembrane</keyword>
<keyword evidence="1" id="KW-1133">Transmembrane helix</keyword>
<sequence>MMRTVTSIKHKMTYAPFSKYLKLIAGLCSFGLIVVATINYTVNPGKIYPPLLISDSYNKLSPKQIVKQLVQSDHGIIVKNDTWNERDLKHALALRPTTAQCAVIGSSRIMQISSVRKERLLSDNCPSLINLGVSGASLEGYLSLSETILRNEKPPKVIVFGIDPWSLNFDRDSRWVRYKRNFFHMKSKLEGEYHDDNSSSTLALMRNLINREYLLRSVQLIRSERTRPIKNVQEFDHQVGLDDPVLLPDGSLIYSGKYMRNARASKISGIHGF</sequence>
<proteinExistence type="predicted"/>
<reference evidence="2" key="1">
    <citation type="submission" date="2018-05" db="EMBL/GenBank/DDBJ databases">
        <authorList>
            <person name="Lanie J.A."/>
            <person name="Ng W.-L."/>
            <person name="Kazmierczak K.M."/>
            <person name="Andrzejewski T.M."/>
            <person name="Davidsen T.M."/>
            <person name="Wayne K.J."/>
            <person name="Tettelin H."/>
            <person name="Glass J.I."/>
            <person name="Rusch D."/>
            <person name="Podicherti R."/>
            <person name="Tsui H.-C.T."/>
            <person name="Winkler M.E."/>
        </authorList>
    </citation>
    <scope>NUCLEOTIDE SEQUENCE</scope>
</reference>
<dbReference type="AlphaFoldDB" id="A0A382IQG1"/>
<gene>
    <name evidence="2" type="ORF">METZ01_LOCUS254908</name>
</gene>
<evidence type="ECO:0000256" key="1">
    <source>
        <dbReference type="SAM" id="Phobius"/>
    </source>
</evidence>